<feature type="transmembrane region" description="Helical" evidence="1">
    <location>
        <begin position="787"/>
        <end position="806"/>
    </location>
</feature>
<sequence>MSALREIFGDQLTEAPKKQVHKQNTGYSSHLGWVFVCNEFQERPKAVRTYHSLFGASEAYTYYTPNTFYRNDQRHAGNLRWLNAMVVDIDVKNGQNRGMLLPDVHDAVSRAGLPTPSLIVSTPSGGFHVYWYFNRPKRAFPKVTDHYKHIQAAIAEVLQGDPQAVGAERWFRMPTIRNTAYQSASRVSFDDLCDWLAIRQEERSAERKAACVGSAGLLHHPAIQKLLSGVSEGQRDNTCYTLALAFKSSGYSAEEAEFRLKEWNQRNDPPMRELEIKRKVKSAFKEGAPAGPSAKWIRQLSGMAFAYQVWEEAKPREERTYSHFEEWKQDVIRYLKAQGGVVSAAQRSIAQAIRSSSDRTKSIPYSTFKKVIEHLIEIGIITKAVEGKGRAAVTTLTLIKPSKVIPFIRKDALKKNGFNSNRVRADGTLDVNEIHTYRLPGGKQEILRRFPEAADFRVRNFSAGQVTGGTGRIGEVAKDEVRPLPSALDGAEARIGAPEGAGEAVLIYAYQLDGPLSAYKEFSDLDVTFFSQWSEEFKGLRDLEVSVVLPGNAGESSIRPFTRNMNGSDVDVRPNGLTFRDPVVENPEEASYRVFFPSDLLDDAKKTPAPMSLEEAYAEEADQFKRKAEMKPFLDRFVEYGGLAGFLLCLFAAATLFIPQRVPVMINRPGLILGTDPLYLHMIQRAGRFSPAVLDAAVFSLLEKGKVAATGQGAAKEYRLLCRPDELLSFEQAFVEGFFRREPGDVRLLAPADAEAARGDRRLRDWQKKLLPLFEEAGTLGRRAPRIVLLTAAVIPAVMWVAGAVVDARPPGWILAFAALLAFSLFLHARKEPLRRWALLHTALLAGTAPMYDSSGAGTVVILTTLAYLIVWLTFPRILLRSLFANRLKYAINSVAWKPPRRNFDEMTPKEAGLWRNREALLRNKRLPGQ</sequence>
<name>A0ABV2G7I5_9BACL</name>
<evidence type="ECO:0000313" key="3">
    <source>
        <dbReference type="EMBL" id="MET3574244.1"/>
    </source>
</evidence>
<dbReference type="Gene3D" id="3.30.70.1790">
    <property type="entry name" value="RepB DNA-primase, N-terminal domain"/>
    <property type="match status" value="1"/>
</dbReference>
<feature type="transmembrane region" description="Helical" evidence="1">
    <location>
        <begin position="858"/>
        <end position="880"/>
    </location>
</feature>
<keyword evidence="1" id="KW-0472">Membrane</keyword>
<reference evidence="3 4" key="1">
    <citation type="submission" date="2024-06" db="EMBL/GenBank/DDBJ databases">
        <title>Genomic Encyclopedia of Type Strains, Phase IV (KMG-IV): sequencing the most valuable type-strain genomes for metagenomic binning, comparative biology and taxonomic classification.</title>
        <authorList>
            <person name="Goeker M."/>
        </authorList>
    </citation>
    <scope>NUCLEOTIDE SEQUENCE [LARGE SCALE GENOMIC DNA]</scope>
    <source>
        <strain evidence="3 4">DSM 26128</strain>
    </source>
</reference>
<keyword evidence="4" id="KW-1185">Reference proteome</keyword>
<proteinExistence type="predicted"/>
<dbReference type="Pfam" id="PF08708">
    <property type="entry name" value="PriCT_1"/>
    <property type="match status" value="1"/>
</dbReference>
<evidence type="ECO:0000259" key="2">
    <source>
        <dbReference type="SMART" id="SM00942"/>
    </source>
</evidence>
<dbReference type="EMBL" id="JBEPLW010000001">
    <property type="protein sequence ID" value="MET3574244.1"/>
    <property type="molecule type" value="Genomic_DNA"/>
</dbReference>
<feature type="domain" description="Primase C-terminal 1" evidence="2">
    <location>
        <begin position="225"/>
        <end position="287"/>
    </location>
</feature>
<dbReference type="Proteomes" id="UP001549099">
    <property type="component" value="Unassembled WGS sequence"/>
</dbReference>
<evidence type="ECO:0000313" key="4">
    <source>
        <dbReference type="Proteomes" id="UP001549099"/>
    </source>
</evidence>
<dbReference type="InterPro" id="IPR014820">
    <property type="entry name" value="PriCT_1"/>
</dbReference>
<keyword evidence="1" id="KW-1133">Transmembrane helix</keyword>
<keyword evidence="1" id="KW-0812">Transmembrane</keyword>
<comment type="caution">
    <text evidence="3">The sequence shown here is derived from an EMBL/GenBank/DDBJ whole genome shotgun (WGS) entry which is preliminary data.</text>
</comment>
<dbReference type="RefSeq" id="WP_354194261.1">
    <property type="nucleotide sequence ID" value="NZ_JBEPLW010000001.1"/>
</dbReference>
<protein>
    <recommendedName>
        <fullName evidence="2">Primase C-terminal 1 domain-containing protein</fullName>
    </recommendedName>
</protein>
<organism evidence="3 4">
    <name type="scientific">Bhargavaea ullalensis</name>
    <dbReference type="NCBI Taxonomy" id="1265685"/>
    <lineage>
        <taxon>Bacteria</taxon>
        <taxon>Bacillati</taxon>
        <taxon>Bacillota</taxon>
        <taxon>Bacilli</taxon>
        <taxon>Bacillales</taxon>
        <taxon>Caryophanaceae</taxon>
        <taxon>Bhargavaea</taxon>
    </lineage>
</organism>
<gene>
    <name evidence="3" type="ORF">ABID49_000120</name>
</gene>
<feature type="transmembrane region" description="Helical" evidence="1">
    <location>
        <begin position="812"/>
        <end position="829"/>
    </location>
</feature>
<dbReference type="SMART" id="SM00942">
    <property type="entry name" value="PriCT_1"/>
    <property type="match status" value="1"/>
</dbReference>
<evidence type="ECO:0000256" key="1">
    <source>
        <dbReference type="SAM" id="Phobius"/>
    </source>
</evidence>
<feature type="transmembrane region" description="Helical" evidence="1">
    <location>
        <begin position="640"/>
        <end position="658"/>
    </location>
</feature>
<feature type="transmembrane region" description="Helical" evidence="1">
    <location>
        <begin position="836"/>
        <end position="852"/>
    </location>
</feature>
<accession>A0ABV2G7I5</accession>